<protein>
    <submittedName>
        <fullName evidence="1">Uncharacterized protein</fullName>
    </submittedName>
</protein>
<accession>A0A248UQ42</accession>
<sequence length="58" mass="6703">MHLPGQWKLEPTRSPHRLPKISTWHLSISDYRPSTKQGVIPQYVPVEPFNSPNVLDIL</sequence>
<name>A0A248UQ42_9HYPH</name>
<dbReference type="Proteomes" id="UP000215256">
    <property type="component" value="Plasmid unnamed1"/>
</dbReference>
<evidence type="ECO:0000313" key="2">
    <source>
        <dbReference type="Proteomes" id="UP000215256"/>
    </source>
</evidence>
<proteinExistence type="predicted"/>
<dbReference type="AlphaFoldDB" id="A0A248UQ42"/>
<dbReference type="EMBL" id="CP022605">
    <property type="protein sequence ID" value="ASV88670.1"/>
    <property type="molecule type" value="Genomic_DNA"/>
</dbReference>
<organism evidence="1 2">
    <name type="scientific">Ochrobactrum quorumnocens</name>
    <dbReference type="NCBI Taxonomy" id="271865"/>
    <lineage>
        <taxon>Bacteria</taxon>
        <taxon>Pseudomonadati</taxon>
        <taxon>Pseudomonadota</taxon>
        <taxon>Alphaproteobacteria</taxon>
        <taxon>Hyphomicrobiales</taxon>
        <taxon>Brucellaceae</taxon>
        <taxon>Brucella/Ochrobactrum group</taxon>
        <taxon>Ochrobactrum</taxon>
    </lineage>
</organism>
<dbReference type="KEGG" id="och:CES85_3817"/>
<geneLocation type="plasmid" evidence="1 2">
    <name>unnamed1</name>
</geneLocation>
<gene>
    <name evidence="1" type="ORF">CES85_3817</name>
</gene>
<evidence type="ECO:0000313" key="1">
    <source>
        <dbReference type="EMBL" id="ASV88670.1"/>
    </source>
</evidence>
<keyword evidence="1" id="KW-0614">Plasmid</keyword>
<reference evidence="1 2" key="1">
    <citation type="submission" date="2017-07" db="EMBL/GenBank/DDBJ databases">
        <title>Phylogenetic study on the rhizospheric bacterium Ochrobactrum sp. A44.</title>
        <authorList>
            <person name="Krzyzanowska D.M."/>
            <person name="Ossowicki A."/>
            <person name="Rajewska M."/>
            <person name="Maciag T."/>
            <person name="Kaczynski Z."/>
            <person name="Czerwicka M."/>
            <person name="Jafra S."/>
        </authorList>
    </citation>
    <scope>NUCLEOTIDE SEQUENCE [LARGE SCALE GENOMIC DNA]</scope>
    <source>
        <strain evidence="1 2">A44</strain>
        <plasmid evidence="1 2">unnamed1</plasmid>
    </source>
</reference>